<feature type="domain" description="EF-hand" evidence="4">
    <location>
        <begin position="1007"/>
        <end position="1042"/>
    </location>
</feature>
<dbReference type="Proteomes" id="UP001162131">
    <property type="component" value="Unassembled WGS sequence"/>
</dbReference>
<dbReference type="Gene3D" id="1.20.5.1700">
    <property type="match status" value="1"/>
</dbReference>
<feature type="region of interest" description="Disordered" evidence="2">
    <location>
        <begin position="207"/>
        <end position="229"/>
    </location>
</feature>
<keyword evidence="3" id="KW-0812">Transmembrane</keyword>
<keyword evidence="1" id="KW-0175">Coiled coil</keyword>
<feature type="transmembrane region" description="Helical" evidence="3">
    <location>
        <begin position="127"/>
        <end position="146"/>
    </location>
</feature>
<proteinExistence type="predicted"/>
<dbReference type="GO" id="GO:0005509">
    <property type="term" value="F:calcium ion binding"/>
    <property type="evidence" value="ECO:0007669"/>
    <property type="project" value="InterPro"/>
</dbReference>
<dbReference type="InterPro" id="IPR002048">
    <property type="entry name" value="EF_hand_dom"/>
</dbReference>
<protein>
    <recommendedName>
        <fullName evidence="4">EF-hand domain-containing protein</fullName>
    </recommendedName>
</protein>
<feature type="transmembrane region" description="Helical" evidence="3">
    <location>
        <begin position="166"/>
        <end position="187"/>
    </location>
</feature>
<dbReference type="PANTHER" id="PTHR45615:SF80">
    <property type="entry name" value="GRIP DOMAIN-CONTAINING PROTEIN"/>
    <property type="match status" value="1"/>
</dbReference>
<reference evidence="5" key="1">
    <citation type="submission" date="2021-09" db="EMBL/GenBank/DDBJ databases">
        <authorList>
            <consortium name="AG Swart"/>
            <person name="Singh M."/>
            <person name="Singh A."/>
            <person name="Seah K."/>
            <person name="Emmerich C."/>
        </authorList>
    </citation>
    <scope>NUCLEOTIDE SEQUENCE</scope>
    <source>
        <strain evidence="5">ATCC30299</strain>
    </source>
</reference>
<evidence type="ECO:0000256" key="1">
    <source>
        <dbReference type="SAM" id="Coils"/>
    </source>
</evidence>
<feature type="transmembrane region" description="Helical" evidence="3">
    <location>
        <begin position="91"/>
        <end position="115"/>
    </location>
</feature>
<dbReference type="EMBL" id="CAJZBQ010000001">
    <property type="protein sequence ID" value="CAG9310098.1"/>
    <property type="molecule type" value="Genomic_DNA"/>
</dbReference>
<gene>
    <name evidence="5" type="ORF">BSTOLATCC_MIC307</name>
</gene>
<name>A0AAU9I3V2_9CILI</name>
<comment type="caution">
    <text evidence="5">The sequence shown here is derived from an EMBL/GenBank/DDBJ whole genome shotgun (WGS) entry which is preliminary data.</text>
</comment>
<evidence type="ECO:0000313" key="5">
    <source>
        <dbReference type="EMBL" id="CAG9310098.1"/>
    </source>
</evidence>
<dbReference type="AlphaFoldDB" id="A0AAU9I3V2"/>
<evidence type="ECO:0000256" key="2">
    <source>
        <dbReference type="SAM" id="MobiDB-lite"/>
    </source>
</evidence>
<feature type="coiled-coil region" evidence="1">
    <location>
        <begin position="502"/>
        <end position="683"/>
    </location>
</feature>
<dbReference type="SUPFAM" id="SSF47473">
    <property type="entry name" value="EF-hand"/>
    <property type="match status" value="1"/>
</dbReference>
<evidence type="ECO:0000256" key="3">
    <source>
        <dbReference type="SAM" id="Phobius"/>
    </source>
</evidence>
<evidence type="ECO:0000259" key="4">
    <source>
        <dbReference type="PROSITE" id="PS50222"/>
    </source>
</evidence>
<evidence type="ECO:0000313" key="6">
    <source>
        <dbReference type="Proteomes" id="UP001162131"/>
    </source>
</evidence>
<keyword evidence="6" id="KW-1185">Reference proteome</keyword>
<keyword evidence="3" id="KW-0472">Membrane</keyword>
<keyword evidence="3" id="KW-1133">Transmembrane helix</keyword>
<dbReference type="Gene3D" id="1.10.238.10">
    <property type="entry name" value="EF-hand"/>
    <property type="match status" value="1"/>
</dbReference>
<feature type="transmembrane region" description="Helical" evidence="3">
    <location>
        <begin position="12"/>
        <end position="30"/>
    </location>
</feature>
<dbReference type="InterPro" id="IPR011992">
    <property type="entry name" value="EF-hand-dom_pair"/>
</dbReference>
<accession>A0AAU9I3V2</accession>
<feature type="coiled-coil region" evidence="1">
    <location>
        <begin position="709"/>
        <end position="764"/>
    </location>
</feature>
<feature type="coiled-coil region" evidence="1">
    <location>
        <begin position="422"/>
        <end position="477"/>
    </location>
</feature>
<dbReference type="PANTHER" id="PTHR45615">
    <property type="entry name" value="MYOSIN HEAVY CHAIN, NON-MUSCLE"/>
    <property type="match status" value="1"/>
</dbReference>
<feature type="coiled-coil region" evidence="1">
    <location>
        <begin position="254"/>
        <end position="384"/>
    </location>
</feature>
<dbReference type="PROSITE" id="PS50222">
    <property type="entry name" value="EF_HAND_2"/>
    <property type="match status" value="1"/>
</dbReference>
<sequence length="1202" mass="139101">MILKVHASINLTLNLCFFVLLATSLAFNYFSFLNYKVGLFTITHPLQYEDVGDVQVFAYFQDFKTTACQSSKEEGILTMCSNIDNFEVAGFVYAFFAAFLLIFVLGSILNLLMLITSQDNFFTKIRIPHYVNAAGFVLVAISYMLLSNIDNITPPNSQDVDVQTETGIELLFTIALVAFVTLFHYLFVRKFKNLDYLAAMTQSIGSRPTDLERPTETPSRTKGLFSEKSTTKLQSPDIEEIVIKPRQAKVESGAPEAARENDLLKTENERLIKEINSLHKSIEDSKDEGKNEKLAALNSQLDTKEEEIQRLRNLLEALRRQLLQKDMKIEEIERNSAVNQQTIDALKENKEELNKFLMEREKRIEELRRERDETRRELGTRNEEYDVLVAELNNSKREVLALKEGRSTDMSSENIGTGSLDIDSMKDKITQLSKALEMQRDQTNSLISKNQNLEMAKDDLDIRYKQLSEAYDEVRKQFGEISIKYGQYENLEKERIGLLEKINDSNSVIDKLKLQIKEIKAKNEELEPVVEKYEMLSVAYNKAKEEIGSLKGENESLKTQNESLSILSAEKAKAEIDLEKIKKLSDVYQNQLQELREKYQTDKVDWEEEKSELNYAISQLKREVEQLQSRLKSQENSLDKEIQELTESLEKLKDEVKYYKTQYDMTQSEVERLRHLQDALKQQLVARDSQLDEISQGEARKSAQQERLSKILSQQNAELDNNLKDTEKKLKELLDEKEELRRQLNLKSQELSDLSGENQNLHKELFEIKLQKQMSPSASREEKSNSSEMSFSSSISIQELMIIESLAEIDIKANPLMKTVSKMKKEPPMSYSNVWKLFENMMQEKYKLDRLEMALGRQPRSIVDFTLDFMYLQFGLKTLALKQLKALISSLEELFKINHPYGTIFCRLLGIFHSRPIPTHVAAFLIMVNELFNTLTNRTKLKFDSFAQQYEIQQYGGNVSIVDAMELVMKICKNQRDRGERIIYSLKRDADNKMDMIIIKVCGTMAKMNKGSDYMFEILDLDRQGTIDYHEFVDAIRIKLNIWVTQEEAEDLCAFIDEDARGIITHEEWNSKINFPKYLDLAYSSAAMVTKAHLFNAILEEYEHEMIQEYSKLRQSFKHPTVDQSMFNKYILDIDPTIEEHEITRLYEEARNQDMDIKNGISAETLCLTIIKEKIGGYGIGLFDLSIIESIMPRTSSEVKIQ</sequence>
<organism evidence="5 6">
    <name type="scientific">Blepharisma stoltei</name>
    <dbReference type="NCBI Taxonomy" id="1481888"/>
    <lineage>
        <taxon>Eukaryota</taxon>
        <taxon>Sar</taxon>
        <taxon>Alveolata</taxon>
        <taxon>Ciliophora</taxon>
        <taxon>Postciliodesmatophora</taxon>
        <taxon>Heterotrichea</taxon>
        <taxon>Heterotrichida</taxon>
        <taxon>Blepharismidae</taxon>
        <taxon>Blepharisma</taxon>
    </lineage>
</organism>